<accession>A0A803JG97</accession>
<dbReference type="Ensembl" id="ENSXETT00000112672">
    <property type="protein sequence ID" value="ENSXETP00000106906"/>
    <property type="gene ID" value="ENSXETG00000047204"/>
</dbReference>
<reference evidence="1" key="2">
    <citation type="submission" date="2021-03" db="UniProtKB">
        <authorList>
            <consortium name="Ensembl"/>
        </authorList>
    </citation>
    <scope>IDENTIFICATION</scope>
</reference>
<dbReference type="InParanoid" id="A0A803JG97"/>
<dbReference type="PANTHER" id="PTHR21301">
    <property type="entry name" value="REVERSE TRANSCRIPTASE"/>
    <property type="match status" value="1"/>
</dbReference>
<proteinExistence type="predicted"/>
<dbReference type="PANTHER" id="PTHR21301:SF13">
    <property type="match status" value="1"/>
</dbReference>
<sequence>MSQKKALNELKADKVLFFKKVDKGGMVVVHNSSDYEKEAVRQLSDIETYRVLRTNPTKEFREVLRQVLHGGKVGLVTRRMWKVLVPKHPQIPVFYHLPKVHKGDIPPKGRPIISGVSLNEGLSAMTDRLLQPLVKRLASYICDTTEVLKLFQEFEWCETYKWGTADVVLLYSSIPHTSGVEAVKYHLDKYSWYTEEVKEFIVEAIWYLLTHNYFMFGGVYYLQERGTTMGAQFAPTYANLYMGWLEETHVFGGDVSGIDHVVVYRRYIDDLLFVWDGTEEHFNDFVKGLNNMALNLKFTSACNANQIVYLDLSLTIKEGEIETTVYTKPCSGNSLLSADSCYPRHLNRGIQKGQFLCLHRNCSSDEEFVKEACKFLDRGYVRKSIFDAFKSAPETDRQELLKGGHTRGNCSNPPLTFRAETADMEVETIGVLPPSADSALKADFAQAPSAVDRYQQPPAISVASPTCHTRTEYRTKRDGSGKGSHFWYYFSS</sequence>
<organism evidence="1">
    <name type="scientific">Xenopus tropicalis</name>
    <name type="common">Western clawed frog</name>
    <name type="synonym">Silurana tropicalis</name>
    <dbReference type="NCBI Taxonomy" id="8364"/>
    <lineage>
        <taxon>Eukaryota</taxon>
        <taxon>Metazoa</taxon>
        <taxon>Chordata</taxon>
        <taxon>Craniata</taxon>
        <taxon>Vertebrata</taxon>
        <taxon>Euteleostomi</taxon>
        <taxon>Amphibia</taxon>
        <taxon>Batrachia</taxon>
        <taxon>Anura</taxon>
        <taxon>Pipoidea</taxon>
        <taxon>Pipidae</taxon>
        <taxon>Xenopodinae</taxon>
        <taxon>Xenopus</taxon>
        <taxon>Silurana</taxon>
    </lineage>
</organism>
<protein>
    <recommendedName>
        <fullName evidence="2">Reverse transcriptase domain-containing protein</fullName>
    </recommendedName>
</protein>
<name>A0A803JG97_XENTR</name>
<dbReference type="AlphaFoldDB" id="A0A803JG97"/>
<evidence type="ECO:0008006" key="2">
    <source>
        <dbReference type="Google" id="ProtNLM"/>
    </source>
</evidence>
<reference evidence="1" key="1">
    <citation type="journal article" date="2010" name="Science">
        <title>The genome of the Western clawed frog Xenopus tropicalis.</title>
        <authorList>
            <person name="Hellsten U."/>
            <person name="Harland R.M."/>
            <person name="Gilchrist M.J."/>
            <person name="Hendrix D."/>
            <person name="Jurka J."/>
            <person name="Kapitonov V."/>
            <person name="Ovcharenko I."/>
            <person name="Putnam N.H."/>
            <person name="Shu S."/>
            <person name="Taher L."/>
            <person name="Blitz I.L."/>
            <person name="Blumberg B."/>
            <person name="Dichmann D.S."/>
            <person name="Dubchak I."/>
            <person name="Amaya E."/>
            <person name="Detter J.C."/>
            <person name="Fletcher R."/>
            <person name="Gerhard D.S."/>
            <person name="Goodstein D."/>
            <person name="Graves T."/>
            <person name="Grigoriev I.V."/>
            <person name="Grimwood J."/>
            <person name="Kawashima T."/>
            <person name="Lindquist E."/>
            <person name="Lucas S.M."/>
            <person name="Mead P.E."/>
            <person name="Mitros T."/>
            <person name="Ogino H."/>
            <person name="Ohta Y."/>
            <person name="Poliakov A.V."/>
            <person name="Pollet N."/>
            <person name="Robert J."/>
            <person name="Salamov A."/>
            <person name="Sater A.K."/>
            <person name="Schmutz J."/>
            <person name="Terry A."/>
            <person name="Vize P.D."/>
            <person name="Warren W.C."/>
            <person name="Wells D."/>
            <person name="Wills A."/>
            <person name="Wilson R.K."/>
            <person name="Zimmerman L.B."/>
            <person name="Zorn A.M."/>
            <person name="Grainger R."/>
            <person name="Grammer T."/>
            <person name="Khokha M.K."/>
            <person name="Richardson P.M."/>
            <person name="Rokhsar D.S."/>
        </authorList>
    </citation>
    <scope>NUCLEOTIDE SEQUENCE [LARGE SCALE GENOMIC DNA]</scope>
    <source>
        <strain evidence="1">Nigerian</strain>
    </source>
</reference>
<evidence type="ECO:0000313" key="1">
    <source>
        <dbReference type="Ensembl" id="ENSXETP00000106906"/>
    </source>
</evidence>
<dbReference type="GeneTree" id="ENSGT00940000154669"/>